<dbReference type="GO" id="GO:0003677">
    <property type="term" value="F:DNA binding"/>
    <property type="evidence" value="ECO:0007669"/>
    <property type="project" value="InterPro"/>
</dbReference>
<accession>A0A840RJS3</accession>
<dbReference type="Gene3D" id="3.40.1360.10">
    <property type="match status" value="1"/>
</dbReference>
<organism evidence="1 2">
    <name type="scientific">Silvimonas terrae</name>
    <dbReference type="NCBI Taxonomy" id="300266"/>
    <lineage>
        <taxon>Bacteria</taxon>
        <taxon>Pseudomonadati</taxon>
        <taxon>Pseudomonadota</taxon>
        <taxon>Betaproteobacteria</taxon>
        <taxon>Neisseriales</taxon>
        <taxon>Chitinibacteraceae</taxon>
        <taxon>Silvimonas</taxon>
    </lineage>
</organism>
<dbReference type="SUPFAM" id="SSF56726">
    <property type="entry name" value="DNA topoisomerase IV, alpha subunit"/>
    <property type="match status" value="1"/>
</dbReference>
<evidence type="ECO:0000313" key="2">
    <source>
        <dbReference type="Proteomes" id="UP000543030"/>
    </source>
</evidence>
<reference evidence="1 2" key="1">
    <citation type="submission" date="2020-08" db="EMBL/GenBank/DDBJ databases">
        <title>Genomic Encyclopedia of Type Strains, Phase IV (KMG-IV): sequencing the most valuable type-strain genomes for metagenomic binning, comparative biology and taxonomic classification.</title>
        <authorList>
            <person name="Goeker M."/>
        </authorList>
    </citation>
    <scope>NUCLEOTIDE SEQUENCE [LARGE SCALE GENOMIC DNA]</scope>
    <source>
        <strain evidence="1 2">DSM 18233</strain>
    </source>
</reference>
<sequence length="405" mass="44506">MEPDWRAHESRPGLLTLGLADAPAGMGRRRVRADLDEPQALADWPRDRRQLLRDWLKQTRAEHPKWIALLDQAGPEQQTLAVEALLGLLLRGWIEIEEVSSRASAGVWQPRSVSWLDLPALRAQVGLLDPVAEKAKRENLRWMSVSDERLLNIQLALAGSPARAVPARRQLCDALARWLTQGREGSRELFARFARSVGSIHPAEWQWLAEHVDLVACGISAHAPLLLLGGRCTLIARGYVLVDLAALPQYLGLTPQSIAACDQLAGVQQLCVIENLSTFARACERAEPGALILYQPGYATPGWLESLRHLVRLAGCHVSISCDCDPWGIALALQTGAAVSQAGAQWQTSGMDTATLISCPQRADLTDADRRRLEPLLTSSLPPELAALAQEMDRLGQKAEQEQYL</sequence>
<comment type="caution">
    <text evidence="1">The sequence shown here is derived from an EMBL/GenBank/DDBJ whole genome shotgun (WGS) entry which is preliminary data.</text>
</comment>
<evidence type="ECO:0008006" key="3">
    <source>
        <dbReference type="Google" id="ProtNLM"/>
    </source>
</evidence>
<protein>
    <recommendedName>
        <fullName evidence="3">DUF2399 domain-containing protein</fullName>
    </recommendedName>
</protein>
<dbReference type="AlphaFoldDB" id="A0A840RJS3"/>
<dbReference type="RefSeq" id="WP_184102155.1">
    <property type="nucleotide sequence ID" value="NZ_JACHHN010000006.1"/>
</dbReference>
<name>A0A840RJS3_9NEIS</name>
<dbReference type="Proteomes" id="UP000543030">
    <property type="component" value="Unassembled WGS sequence"/>
</dbReference>
<keyword evidence="2" id="KW-1185">Reference proteome</keyword>
<proteinExistence type="predicted"/>
<evidence type="ECO:0000313" key="1">
    <source>
        <dbReference type="EMBL" id="MBB5192492.1"/>
    </source>
</evidence>
<dbReference type="GO" id="GO:0005694">
    <property type="term" value="C:chromosome"/>
    <property type="evidence" value="ECO:0007669"/>
    <property type="project" value="InterPro"/>
</dbReference>
<gene>
    <name evidence="1" type="ORF">HNQ50_003233</name>
</gene>
<dbReference type="InterPro" id="IPR036078">
    <property type="entry name" value="Spo11/TopoVI_A_sf"/>
</dbReference>
<dbReference type="EMBL" id="JACHHN010000006">
    <property type="protein sequence ID" value="MBB5192492.1"/>
    <property type="molecule type" value="Genomic_DNA"/>
</dbReference>